<keyword evidence="1" id="KW-0378">Hydrolase</keyword>
<dbReference type="KEGG" id="lem:LEN_0213"/>
<dbReference type="SUPFAM" id="SSF56784">
    <property type="entry name" value="HAD-like"/>
    <property type="match status" value="1"/>
</dbReference>
<dbReference type="Proteomes" id="UP000218824">
    <property type="component" value="Chromosome"/>
</dbReference>
<evidence type="ECO:0000313" key="2">
    <source>
        <dbReference type="EMBL" id="BAV95700.1"/>
    </source>
</evidence>
<dbReference type="Gene3D" id="3.90.1470.20">
    <property type="match status" value="1"/>
</dbReference>
<dbReference type="Gene3D" id="3.40.50.1000">
    <property type="entry name" value="HAD superfamily/HAD-like"/>
    <property type="match status" value="1"/>
</dbReference>
<reference evidence="2 3" key="1">
    <citation type="journal article" date="2017" name="DNA Res.">
        <title>Complete genome sequence and expression profile of the commercial lytic enzyme producer Lysobacter enzymogenes M497-1.</title>
        <authorList>
            <person name="Takami H."/>
            <person name="Toyoda A."/>
            <person name="Uchiyama I."/>
            <person name="Itoh T."/>
            <person name="Takaki Y."/>
            <person name="Arai W."/>
            <person name="Nishi S."/>
            <person name="Kawai M."/>
            <person name="Shinya K."/>
            <person name="Ikeda H."/>
        </authorList>
    </citation>
    <scope>NUCLEOTIDE SEQUENCE [LARGE SCALE GENOMIC DNA]</scope>
    <source>
        <strain evidence="2 3">M497-1</strain>
    </source>
</reference>
<gene>
    <name evidence="2" type="ORF">LEN_0213</name>
</gene>
<dbReference type="Pfam" id="PF12710">
    <property type="entry name" value="HAD"/>
    <property type="match status" value="1"/>
</dbReference>
<evidence type="ECO:0000313" key="3">
    <source>
        <dbReference type="Proteomes" id="UP000218824"/>
    </source>
</evidence>
<dbReference type="AlphaFoldDB" id="A0AAU9AAG4"/>
<dbReference type="InterPro" id="IPR036412">
    <property type="entry name" value="HAD-like_sf"/>
</dbReference>
<sequence>MSLGWNILCDFDGTIALQDVTDAVLVRYARPGWELIEAAWKAGRITSRECMGQQVALLDAGRDELDALLDGIRIDPAFPEFVRAAHAAGCRLTVVSDGLDYAIERILARHGLGPLPVIANRLVADGERGWRLDFPHSRQDCRVGSGTCKCAVAAAAPPRLRNLLIGDGQSDFCVAGRADYVFAKAKLIEHCRQQRIAHAPIGGFLEALALLPSLLDGLLDTPRETVSVLPLPSRASTP</sequence>
<dbReference type="InterPro" id="IPR023214">
    <property type="entry name" value="HAD_sf"/>
</dbReference>
<proteinExistence type="predicted"/>
<dbReference type="EMBL" id="AP014940">
    <property type="protein sequence ID" value="BAV95700.1"/>
    <property type="molecule type" value="Genomic_DNA"/>
</dbReference>
<accession>A0AAU9AAG4</accession>
<evidence type="ECO:0000256" key="1">
    <source>
        <dbReference type="ARBA" id="ARBA00022801"/>
    </source>
</evidence>
<dbReference type="NCBIfam" id="TIGR01489">
    <property type="entry name" value="DKMTPPase-SF"/>
    <property type="match status" value="1"/>
</dbReference>
<name>A0AAU9AAG4_LYSEN</name>
<dbReference type="NCBIfam" id="TIGR01488">
    <property type="entry name" value="HAD-SF-IB"/>
    <property type="match status" value="1"/>
</dbReference>
<protein>
    <submittedName>
        <fullName evidence="2">Phosphoserine phosphatase</fullName>
    </submittedName>
</protein>
<dbReference type="GO" id="GO:0016791">
    <property type="term" value="F:phosphatase activity"/>
    <property type="evidence" value="ECO:0007669"/>
    <property type="project" value="InterPro"/>
</dbReference>
<dbReference type="InterPro" id="IPR006384">
    <property type="entry name" value="HAD_hydro_PyrdxlP_Pase-like"/>
</dbReference>
<organism evidence="2 3">
    <name type="scientific">Lysobacter enzymogenes</name>
    <dbReference type="NCBI Taxonomy" id="69"/>
    <lineage>
        <taxon>Bacteria</taxon>
        <taxon>Pseudomonadati</taxon>
        <taxon>Pseudomonadota</taxon>
        <taxon>Gammaproteobacteria</taxon>
        <taxon>Lysobacterales</taxon>
        <taxon>Lysobacteraceae</taxon>
        <taxon>Lysobacter</taxon>
    </lineage>
</organism>